<dbReference type="EMBL" id="CH480835">
    <property type="protein sequence ID" value="EDW48840.1"/>
    <property type="molecule type" value="Genomic_DNA"/>
</dbReference>
<protein>
    <submittedName>
        <fullName evidence="2">GM17659</fullName>
    </submittedName>
    <submittedName>
        <fullName evidence="3">GM19964</fullName>
    </submittedName>
</protein>
<dbReference type="GeneID" id="6618506"/>
<dbReference type="HOGENOM" id="CLU_167783_0_0_1"/>
<dbReference type="Proteomes" id="UP000001292">
    <property type="component" value="Unassembled WGS sequence"/>
</dbReference>
<sequence>MWTKSSAVIVAMALLASTGAQPVSQTEIETMPINVTTSRPKLVIEEMEPMRYHFVTEHRPTSLGQNYYIKPGQPVGSVTLDSDTLQVRHDQDDGKPVASKHNILFVAYAKDLAQKSRQRK</sequence>
<keyword evidence="4" id="KW-1185">Reference proteome</keyword>
<keyword evidence="1" id="KW-0732">Signal</keyword>
<evidence type="ECO:0000256" key="1">
    <source>
        <dbReference type="SAM" id="SignalP"/>
    </source>
</evidence>
<reference evidence="2" key="2">
    <citation type="submission" date="2008-06" db="EMBL/GenBank/DDBJ databases">
        <authorList>
            <consortium name="FlyBase"/>
        </authorList>
    </citation>
    <scope>NUCLEOTIDE SEQUENCE</scope>
    <source>
        <strain evidence="2">Rob3c</strain>
    </source>
</reference>
<evidence type="ECO:0000313" key="2">
    <source>
        <dbReference type="EMBL" id="EDW48840.1"/>
    </source>
</evidence>
<feature type="chain" id="PRO_5014298688" evidence="1">
    <location>
        <begin position="21"/>
        <end position="120"/>
    </location>
</feature>
<dbReference type="KEGG" id="dse:6618506"/>
<dbReference type="OrthoDB" id="7882699at2759"/>
<dbReference type="OMA" id="MIYQRIT"/>
<dbReference type="EMBL" id="CH684292">
    <property type="protein sequence ID" value="EDW56466.1"/>
    <property type="molecule type" value="Genomic_DNA"/>
</dbReference>
<proteinExistence type="predicted"/>
<organism evidence="4">
    <name type="scientific">Drosophila sechellia</name>
    <name type="common">Fruit fly</name>
    <dbReference type="NCBI Taxonomy" id="7238"/>
    <lineage>
        <taxon>Eukaryota</taxon>
        <taxon>Metazoa</taxon>
        <taxon>Ecdysozoa</taxon>
        <taxon>Arthropoda</taxon>
        <taxon>Hexapoda</taxon>
        <taxon>Insecta</taxon>
        <taxon>Pterygota</taxon>
        <taxon>Neoptera</taxon>
        <taxon>Endopterygota</taxon>
        <taxon>Diptera</taxon>
        <taxon>Brachycera</taxon>
        <taxon>Muscomorpha</taxon>
        <taxon>Ephydroidea</taxon>
        <taxon>Drosophilidae</taxon>
        <taxon>Drosophila</taxon>
        <taxon>Sophophora</taxon>
    </lineage>
</organism>
<reference evidence="2 4" key="1">
    <citation type="journal article" date="2007" name="Nature">
        <title>Evolution of genes and genomes on the Drosophila phylogeny.</title>
        <authorList>
            <consortium name="Drosophila 12 Genomes Consortium"/>
            <person name="Clark A.G."/>
            <person name="Eisen M.B."/>
            <person name="Smith D.R."/>
            <person name="Bergman C.M."/>
            <person name="Oliver B."/>
            <person name="Markow T.A."/>
            <person name="Kaufman T.C."/>
            <person name="Kellis M."/>
            <person name="Gelbart W."/>
            <person name="Iyer V.N."/>
            <person name="Pollard D.A."/>
            <person name="Sackton T.B."/>
            <person name="Larracuente A.M."/>
            <person name="Singh N.D."/>
            <person name="Abad J.P."/>
            <person name="Abt D.N."/>
            <person name="Adryan B."/>
            <person name="Aguade M."/>
            <person name="Akashi H."/>
            <person name="Anderson W.W."/>
            <person name="Aquadro C.F."/>
            <person name="Ardell D.H."/>
            <person name="Arguello R."/>
            <person name="Artieri C.G."/>
            <person name="Barbash D.A."/>
            <person name="Barker D."/>
            <person name="Barsanti P."/>
            <person name="Batterham P."/>
            <person name="Batzoglou S."/>
            <person name="Begun D."/>
            <person name="Bhutkar A."/>
            <person name="Blanco E."/>
            <person name="Bosak S.A."/>
            <person name="Bradley R.K."/>
            <person name="Brand A.D."/>
            <person name="Brent M.R."/>
            <person name="Brooks A.N."/>
            <person name="Brown R.H."/>
            <person name="Butlin R.K."/>
            <person name="Caggese C."/>
            <person name="Calvi B.R."/>
            <person name="Bernardo de Carvalho A."/>
            <person name="Caspi A."/>
            <person name="Castrezana S."/>
            <person name="Celniker S.E."/>
            <person name="Chang J.L."/>
            <person name="Chapple C."/>
            <person name="Chatterji S."/>
            <person name="Chinwalla A."/>
            <person name="Civetta A."/>
            <person name="Clifton S.W."/>
            <person name="Comeron J.M."/>
            <person name="Costello J.C."/>
            <person name="Coyne J.A."/>
            <person name="Daub J."/>
            <person name="David R.G."/>
            <person name="Delcher A.L."/>
            <person name="Delehaunty K."/>
            <person name="Do C.B."/>
            <person name="Ebling H."/>
            <person name="Edwards K."/>
            <person name="Eickbush T."/>
            <person name="Evans J.D."/>
            <person name="Filipski A."/>
            <person name="Findeiss S."/>
            <person name="Freyhult E."/>
            <person name="Fulton L."/>
            <person name="Fulton R."/>
            <person name="Garcia A.C."/>
            <person name="Gardiner A."/>
            <person name="Garfield D.A."/>
            <person name="Garvin B.E."/>
            <person name="Gibson G."/>
            <person name="Gilbert D."/>
            <person name="Gnerre S."/>
            <person name="Godfrey J."/>
            <person name="Good R."/>
            <person name="Gotea V."/>
            <person name="Gravely B."/>
            <person name="Greenberg A.J."/>
            <person name="Griffiths-Jones S."/>
            <person name="Gross S."/>
            <person name="Guigo R."/>
            <person name="Gustafson E.A."/>
            <person name="Haerty W."/>
            <person name="Hahn M.W."/>
            <person name="Halligan D.L."/>
            <person name="Halpern A.L."/>
            <person name="Halter G.M."/>
            <person name="Han M.V."/>
            <person name="Heger A."/>
            <person name="Hillier L."/>
            <person name="Hinrichs A.S."/>
            <person name="Holmes I."/>
            <person name="Hoskins R.A."/>
            <person name="Hubisz M.J."/>
            <person name="Hultmark D."/>
            <person name="Huntley M.A."/>
            <person name="Jaffe D.B."/>
            <person name="Jagadeeshan S."/>
            <person name="Jeck W.R."/>
            <person name="Johnson J."/>
            <person name="Jones C.D."/>
            <person name="Jordan W.C."/>
            <person name="Karpen G.H."/>
            <person name="Kataoka E."/>
            <person name="Keightley P.D."/>
            <person name="Kheradpour P."/>
            <person name="Kirkness E.F."/>
            <person name="Koerich L.B."/>
            <person name="Kristiansen K."/>
            <person name="Kudrna D."/>
            <person name="Kulathinal R.J."/>
            <person name="Kumar S."/>
            <person name="Kwok R."/>
            <person name="Lander E."/>
            <person name="Langley C.H."/>
            <person name="Lapoint R."/>
            <person name="Lazzaro B.P."/>
            <person name="Lee S.J."/>
            <person name="Levesque L."/>
            <person name="Li R."/>
            <person name="Lin C.F."/>
            <person name="Lin M.F."/>
            <person name="Lindblad-Toh K."/>
            <person name="Llopart A."/>
            <person name="Long M."/>
            <person name="Low L."/>
            <person name="Lozovsky E."/>
            <person name="Lu J."/>
            <person name="Luo M."/>
            <person name="Machado C.A."/>
            <person name="Makalowski W."/>
            <person name="Marzo M."/>
            <person name="Matsuda M."/>
            <person name="Matzkin L."/>
            <person name="McAllister B."/>
            <person name="McBride C.S."/>
            <person name="McKernan B."/>
            <person name="McKernan K."/>
            <person name="Mendez-Lago M."/>
            <person name="Minx P."/>
            <person name="Mollenhauer M.U."/>
            <person name="Montooth K."/>
            <person name="Mount S.M."/>
            <person name="Mu X."/>
            <person name="Myers E."/>
            <person name="Negre B."/>
            <person name="Newfeld S."/>
            <person name="Nielsen R."/>
            <person name="Noor M.A."/>
            <person name="O'Grady P."/>
            <person name="Pachter L."/>
            <person name="Papaceit M."/>
            <person name="Parisi M.J."/>
            <person name="Parisi M."/>
            <person name="Parts L."/>
            <person name="Pedersen J.S."/>
            <person name="Pesole G."/>
            <person name="Phillippy A.M."/>
            <person name="Ponting C.P."/>
            <person name="Pop M."/>
            <person name="Porcelli D."/>
            <person name="Powell J.R."/>
            <person name="Prohaska S."/>
            <person name="Pruitt K."/>
            <person name="Puig M."/>
            <person name="Quesneville H."/>
            <person name="Ram K.R."/>
            <person name="Rand D."/>
            <person name="Rasmussen M.D."/>
            <person name="Reed L.K."/>
            <person name="Reenan R."/>
            <person name="Reily A."/>
            <person name="Remington K.A."/>
            <person name="Rieger T.T."/>
            <person name="Ritchie M.G."/>
            <person name="Robin C."/>
            <person name="Rogers Y.H."/>
            <person name="Rohde C."/>
            <person name="Rozas J."/>
            <person name="Rubenfield M.J."/>
            <person name="Ruiz A."/>
            <person name="Russo S."/>
            <person name="Salzberg S.L."/>
            <person name="Sanchez-Gracia A."/>
            <person name="Saranga D.J."/>
            <person name="Sato H."/>
            <person name="Schaeffer S.W."/>
            <person name="Schatz M.C."/>
            <person name="Schlenke T."/>
            <person name="Schwartz R."/>
            <person name="Segarra C."/>
            <person name="Singh R.S."/>
            <person name="Sirot L."/>
            <person name="Sirota M."/>
            <person name="Sisneros N.B."/>
            <person name="Smith C.D."/>
            <person name="Smith T.F."/>
            <person name="Spieth J."/>
            <person name="Stage D.E."/>
            <person name="Stark A."/>
            <person name="Stephan W."/>
            <person name="Strausberg R.L."/>
            <person name="Strempel S."/>
            <person name="Sturgill D."/>
            <person name="Sutton G."/>
            <person name="Sutton G.G."/>
            <person name="Tao W."/>
            <person name="Teichmann S."/>
            <person name="Tobari Y.N."/>
            <person name="Tomimura Y."/>
            <person name="Tsolas J.M."/>
            <person name="Valente V.L."/>
            <person name="Venter E."/>
            <person name="Venter J.C."/>
            <person name="Vicario S."/>
            <person name="Vieira F.G."/>
            <person name="Vilella A.J."/>
            <person name="Villasante A."/>
            <person name="Walenz B."/>
            <person name="Wang J."/>
            <person name="Wasserman M."/>
            <person name="Watts T."/>
            <person name="Wilson D."/>
            <person name="Wilson R.K."/>
            <person name="Wing R.A."/>
            <person name="Wolfner M.F."/>
            <person name="Wong A."/>
            <person name="Wong G.K."/>
            <person name="Wu C.I."/>
            <person name="Wu G."/>
            <person name="Yamamoto D."/>
            <person name="Yang H.P."/>
            <person name="Yang S.P."/>
            <person name="Yorke J.A."/>
            <person name="Yoshida K."/>
            <person name="Zdobnov E."/>
            <person name="Zhang P."/>
            <person name="Zhang Y."/>
            <person name="Zimin A.V."/>
            <person name="Baldwin J."/>
            <person name="Abdouelleil A."/>
            <person name="Abdulkadir J."/>
            <person name="Abebe A."/>
            <person name="Abera B."/>
            <person name="Abreu J."/>
            <person name="Acer S.C."/>
            <person name="Aftuck L."/>
            <person name="Alexander A."/>
            <person name="An P."/>
            <person name="Anderson E."/>
            <person name="Anderson S."/>
            <person name="Arachi H."/>
            <person name="Azer M."/>
            <person name="Bachantsang P."/>
            <person name="Barry A."/>
            <person name="Bayul T."/>
            <person name="Berlin A."/>
            <person name="Bessette D."/>
            <person name="Bloom T."/>
            <person name="Blye J."/>
            <person name="Boguslavskiy L."/>
            <person name="Bonnet C."/>
            <person name="Boukhgalter B."/>
            <person name="Bourzgui I."/>
            <person name="Brown A."/>
            <person name="Cahill P."/>
            <person name="Channer S."/>
            <person name="Cheshatsang Y."/>
            <person name="Chuda L."/>
            <person name="Citroen M."/>
            <person name="Collymore A."/>
            <person name="Cooke P."/>
            <person name="Costello M."/>
            <person name="D'Aco K."/>
            <person name="Daza R."/>
            <person name="De Haan G."/>
            <person name="DeGray S."/>
            <person name="DeMaso C."/>
            <person name="Dhargay N."/>
            <person name="Dooley K."/>
            <person name="Dooley E."/>
            <person name="Doricent M."/>
            <person name="Dorje P."/>
            <person name="Dorjee K."/>
            <person name="Dupes A."/>
            <person name="Elong R."/>
            <person name="Falk J."/>
            <person name="Farina A."/>
            <person name="Faro S."/>
            <person name="Ferguson D."/>
            <person name="Fisher S."/>
            <person name="Foley C.D."/>
            <person name="Franke A."/>
            <person name="Friedrich D."/>
            <person name="Gadbois L."/>
            <person name="Gearin G."/>
            <person name="Gearin C.R."/>
            <person name="Giannoukos G."/>
            <person name="Goode T."/>
            <person name="Graham J."/>
            <person name="Grandbois E."/>
            <person name="Grewal S."/>
            <person name="Gyaltsen K."/>
            <person name="Hafez N."/>
            <person name="Hagos B."/>
            <person name="Hall J."/>
            <person name="Henson C."/>
            <person name="Hollinger A."/>
            <person name="Honan T."/>
            <person name="Huard M.D."/>
            <person name="Hughes L."/>
            <person name="Hurhula B."/>
            <person name="Husby M.E."/>
            <person name="Kamat A."/>
            <person name="Kanga B."/>
            <person name="Kashin S."/>
            <person name="Khazanovich D."/>
            <person name="Kisner P."/>
            <person name="Lance K."/>
            <person name="Lara M."/>
            <person name="Lee W."/>
            <person name="Lennon N."/>
            <person name="Letendre F."/>
            <person name="LeVine R."/>
            <person name="Lipovsky A."/>
            <person name="Liu X."/>
            <person name="Liu J."/>
            <person name="Liu S."/>
            <person name="Lokyitsang T."/>
            <person name="Lokyitsang Y."/>
            <person name="Lubonja R."/>
            <person name="Lui A."/>
            <person name="MacDonald P."/>
            <person name="Magnisalis V."/>
            <person name="Maru K."/>
            <person name="Matthews C."/>
            <person name="McCusker W."/>
            <person name="McDonough S."/>
            <person name="Mehta T."/>
            <person name="Meldrim J."/>
            <person name="Meneus L."/>
            <person name="Mihai O."/>
            <person name="Mihalev A."/>
            <person name="Mihova T."/>
            <person name="Mittelman R."/>
            <person name="Mlenga V."/>
            <person name="Montmayeur A."/>
            <person name="Mulrain L."/>
            <person name="Navidi A."/>
            <person name="Naylor J."/>
            <person name="Negash T."/>
            <person name="Nguyen T."/>
            <person name="Nguyen N."/>
            <person name="Nicol R."/>
            <person name="Norbu C."/>
            <person name="Norbu N."/>
            <person name="Novod N."/>
            <person name="O'Neill B."/>
            <person name="Osman S."/>
            <person name="Markiewicz E."/>
            <person name="Oyono O.L."/>
            <person name="Patti C."/>
            <person name="Phunkhang P."/>
            <person name="Pierre F."/>
            <person name="Priest M."/>
            <person name="Raghuraman S."/>
            <person name="Rege F."/>
            <person name="Reyes R."/>
            <person name="Rise C."/>
            <person name="Rogov P."/>
            <person name="Ross K."/>
            <person name="Ryan E."/>
            <person name="Settipalli S."/>
            <person name="Shea T."/>
            <person name="Sherpa N."/>
            <person name="Shi L."/>
            <person name="Shih D."/>
            <person name="Sparrow T."/>
            <person name="Spaulding J."/>
            <person name="Stalker J."/>
            <person name="Stange-Thomann N."/>
            <person name="Stavropoulos S."/>
            <person name="Stone C."/>
            <person name="Strader C."/>
            <person name="Tesfaye S."/>
            <person name="Thomson T."/>
            <person name="Thoulutsang Y."/>
            <person name="Thoulutsang D."/>
            <person name="Topham K."/>
            <person name="Topping I."/>
            <person name="Tsamla T."/>
            <person name="Vassiliev H."/>
            <person name="Vo A."/>
            <person name="Wangchuk T."/>
            <person name="Wangdi T."/>
            <person name="Weiand M."/>
            <person name="Wilkinson J."/>
            <person name="Wilson A."/>
            <person name="Yadav S."/>
            <person name="Young G."/>
            <person name="Yu Q."/>
            <person name="Zembek L."/>
            <person name="Zhong D."/>
            <person name="Zimmer A."/>
            <person name="Zwirko Z."/>
            <person name="Jaffe D.B."/>
            <person name="Alvarez P."/>
            <person name="Brockman W."/>
            <person name="Butler J."/>
            <person name="Chin C."/>
            <person name="Gnerre S."/>
            <person name="Grabherr M."/>
            <person name="Kleber M."/>
            <person name="Mauceli E."/>
            <person name="MacCallum I."/>
        </authorList>
    </citation>
    <scope>NUCLEOTIDE SEQUENCE [LARGE SCALE GENOMIC DNA]</scope>
    <source>
        <strain evidence="2">Rob3c</strain>
        <strain evidence="4">Rob3c / Tucson 14021-0248.25</strain>
    </source>
</reference>
<feature type="signal peptide" evidence="1">
    <location>
        <begin position="1"/>
        <end position="20"/>
    </location>
</feature>
<dbReference type="AlphaFoldDB" id="B4IGA6"/>
<name>B4IGA6_DROSE</name>
<evidence type="ECO:0000313" key="3">
    <source>
        <dbReference type="EMBL" id="EDW56466.1"/>
    </source>
</evidence>
<evidence type="ECO:0000313" key="4">
    <source>
        <dbReference type="Proteomes" id="UP000001292"/>
    </source>
</evidence>
<gene>
    <name evidence="2" type="primary">Dsec\GM17659</name>
    <name evidence="3" type="synonym">Dsec\GM19964</name>
    <name evidence="2" type="ORF">Dsec_GM17659</name>
    <name evidence="3" type="ORF">Dsec_GM19964</name>
    <name evidence="2" type="ORF">GM17659</name>
    <name evidence="2" type="ORF">GM19964</name>
</gene>
<accession>B4IGA6</accession>